<keyword evidence="5 7" id="KW-0408">Iron</keyword>
<accession>W3WLR5</accession>
<keyword evidence="9" id="KW-1185">Reference proteome</keyword>
<dbReference type="KEGG" id="pfy:PFICI_13988"/>
<dbReference type="InterPro" id="IPR017972">
    <property type="entry name" value="Cyt_P450_CS"/>
</dbReference>
<dbReference type="InterPro" id="IPR036396">
    <property type="entry name" value="Cyt_P450_sf"/>
</dbReference>
<keyword evidence="4 7" id="KW-0560">Oxidoreductase</keyword>
<dbReference type="Proteomes" id="UP000030651">
    <property type="component" value="Unassembled WGS sequence"/>
</dbReference>
<keyword evidence="3 7" id="KW-0479">Metal-binding</keyword>
<dbReference type="GeneID" id="19279001"/>
<dbReference type="InParanoid" id="W3WLR5"/>
<dbReference type="eggNOG" id="KOG0158">
    <property type="taxonomic scope" value="Eukaryota"/>
</dbReference>
<dbReference type="PANTHER" id="PTHR24287:SF17">
    <property type="entry name" value="P450, PUTATIVE (EUROFUNG)-RELATED"/>
    <property type="match status" value="1"/>
</dbReference>
<dbReference type="GO" id="GO:0004497">
    <property type="term" value="F:monooxygenase activity"/>
    <property type="evidence" value="ECO:0007669"/>
    <property type="project" value="UniProtKB-KW"/>
</dbReference>
<keyword evidence="7" id="KW-0349">Heme</keyword>
<gene>
    <name evidence="8" type="ORF">PFICI_13988</name>
</gene>
<evidence type="ECO:0008006" key="10">
    <source>
        <dbReference type="Google" id="ProtNLM"/>
    </source>
</evidence>
<evidence type="ECO:0000256" key="6">
    <source>
        <dbReference type="ARBA" id="ARBA00023033"/>
    </source>
</evidence>
<dbReference type="RefSeq" id="XP_007840760.1">
    <property type="nucleotide sequence ID" value="XM_007842569.1"/>
</dbReference>
<reference evidence="9" key="1">
    <citation type="journal article" date="2015" name="BMC Genomics">
        <title>Genomic and transcriptomic analysis of the endophytic fungus Pestalotiopsis fici reveals its lifestyle and high potential for synthesis of natural products.</title>
        <authorList>
            <person name="Wang X."/>
            <person name="Zhang X."/>
            <person name="Liu L."/>
            <person name="Xiang M."/>
            <person name="Wang W."/>
            <person name="Sun X."/>
            <person name="Che Y."/>
            <person name="Guo L."/>
            <person name="Liu G."/>
            <person name="Guo L."/>
            <person name="Wang C."/>
            <person name="Yin W.B."/>
            <person name="Stadler M."/>
            <person name="Zhang X."/>
            <person name="Liu X."/>
        </authorList>
    </citation>
    <scope>NUCLEOTIDE SEQUENCE [LARGE SCALE GENOMIC DNA]</scope>
    <source>
        <strain evidence="9">W106-1 / CGMCC3.15140</strain>
    </source>
</reference>
<evidence type="ECO:0000256" key="7">
    <source>
        <dbReference type="RuleBase" id="RU000461"/>
    </source>
</evidence>
<evidence type="ECO:0000313" key="8">
    <source>
        <dbReference type="EMBL" id="ETS74122.1"/>
    </source>
</evidence>
<dbReference type="SUPFAM" id="SSF48264">
    <property type="entry name" value="Cytochrome P450"/>
    <property type="match status" value="1"/>
</dbReference>
<dbReference type="Pfam" id="PF00067">
    <property type="entry name" value="p450"/>
    <property type="match status" value="1"/>
</dbReference>
<protein>
    <recommendedName>
        <fullName evidence="10">Cytochrome P450</fullName>
    </recommendedName>
</protein>
<dbReference type="InterPro" id="IPR001128">
    <property type="entry name" value="Cyt_P450"/>
</dbReference>
<proteinExistence type="inferred from homology"/>
<name>W3WLR5_PESFW</name>
<evidence type="ECO:0000256" key="5">
    <source>
        <dbReference type="ARBA" id="ARBA00023004"/>
    </source>
</evidence>
<comment type="cofactor">
    <cofactor evidence="1">
        <name>heme</name>
        <dbReference type="ChEBI" id="CHEBI:30413"/>
    </cofactor>
</comment>
<evidence type="ECO:0000256" key="3">
    <source>
        <dbReference type="ARBA" id="ARBA00022723"/>
    </source>
</evidence>
<evidence type="ECO:0000256" key="2">
    <source>
        <dbReference type="ARBA" id="ARBA00010617"/>
    </source>
</evidence>
<dbReference type="PROSITE" id="PS00086">
    <property type="entry name" value="CYTOCHROME_P450"/>
    <property type="match status" value="1"/>
</dbReference>
<dbReference type="AlphaFoldDB" id="W3WLR5"/>
<keyword evidence="6 7" id="KW-0503">Monooxygenase</keyword>
<dbReference type="PANTHER" id="PTHR24287">
    <property type="entry name" value="P450, PUTATIVE (EUROFUNG)-RELATED"/>
    <property type="match status" value="1"/>
</dbReference>
<organism evidence="8 9">
    <name type="scientific">Pestalotiopsis fici (strain W106-1 / CGMCC3.15140)</name>
    <dbReference type="NCBI Taxonomy" id="1229662"/>
    <lineage>
        <taxon>Eukaryota</taxon>
        <taxon>Fungi</taxon>
        <taxon>Dikarya</taxon>
        <taxon>Ascomycota</taxon>
        <taxon>Pezizomycotina</taxon>
        <taxon>Sordariomycetes</taxon>
        <taxon>Xylariomycetidae</taxon>
        <taxon>Amphisphaeriales</taxon>
        <taxon>Sporocadaceae</taxon>
        <taxon>Pestalotiopsis</taxon>
    </lineage>
</organism>
<dbReference type="GO" id="GO:0005506">
    <property type="term" value="F:iron ion binding"/>
    <property type="evidence" value="ECO:0007669"/>
    <property type="project" value="InterPro"/>
</dbReference>
<dbReference type="GO" id="GO:0020037">
    <property type="term" value="F:heme binding"/>
    <property type="evidence" value="ECO:0007669"/>
    <property type="project" value="InterPro"/>
</dbReference>
<dbReference type="InterPro" id="IPR047146">
    <property type="entry name" value="Cyt_P450_E_CYP52_fungi"/>
</dbReference>
<dbReference type="OrthoDB" id="1470350at2759"/>
<evidence type="ECO:0000256" key="1">
    <source>
        <dbReference type="ARBA" id="ARBA00001971"/>
    </source>
</evidence>
<dbReference type="EMBL" id="KI912120">
    <property type="protein sequence ID" value="ETS74122.1"/>
    <property type="molecule type" value="Genomic_DNA"/>
</dbReference>
<evidence type="ECO:0000256" key="4">
    <source>
        <dbReference type="ARBA" id="ARBA00023002"/>
    </source>
</evidence>
<dbReference type="HOGENOM" id="CLU_2655280_0_0_1"/>
<sequence length="76" mass="8554">MSYYALHRDPDVFGQDVEAFRPERWATISPTQWEYAAFGGGNRRCLGQSKAIIEASYVLARLSQAIEKLGMQTAVE</sequence>
<dbReference type="GO" id="GO:0016705">
    <property type="term" value="F:oxidoreductase activity, acting on paired donors, with incorporation or reduction of molecular oxygen"/>
    <property type="evidence" value="ECO:0007669"/>
    <property type="project" value="InterPro"/>
</dbReference>
<comment type="similarity">
    <text evidence="2 7">Belongs to the cytochrome P450 family.</text>
</comment>
<dbReference type="Gene3D" id="1.10.630.10">
    <property type="entry name" value="Cytochrome P450"/>
    <property type="match status" value="1"/>
</dbReference>
<evidence type="ECO:0000313" key="9">
    <source>
        <dbReference type="Proteomes" id="UP000030651"/>
    </source>
</evidence>